<comment type="caution">
    <text evidence="2">The sequence shown here is derived from an EMBL/GenBank/DDBJ whole genome shotgun (WGS) entry which is preliminary data.</text>
</comment>
<keyword evidence="1" id="KW-0812">Transmembrane</keyword>
<proteinExistence type="predicted"/>
<dbReference type="AlphaFoldDB" id="A0A0F9PTJ0"/>
<gene>
    <name evidence="2" type="ORF">LCGC14_0788340</name>
</gene>
<keyword evidence="1" id="KW-0472">Membrane</keyword>
<reference evidence="2" key="1">
    <citation type="journal article" date="2015" name="Nature">
        <title>Complex archaea that bridge the gap between prokaryotes and eukaryotes.</title>
        <authorList>
            <person name="Spang A."/>
            <person name="Saw J.H."/>
            <person name="Jorgensen S.L."/>
            <person name="Zaremba-Niedzwiedzka K."/>
            <person name="Martijn J."/>
            <person name="Lind A.E."/>
            <person name="van Eijk R."/>
            <person name="Schleper C."/>
            <person name="Guy L."/>
            <person name="Ettema T.J."/>
        </authorList>
    </citation>
    <scope>NUCLEOTIDE SEQUENCE</scope>
</reference>
<sequence length="48" mass="4994">ILTCWLAALIPGFGVRVVAGFGLRLFFPDGAARTLAAPAPPHAVVLFC</sequence>
<feature type="transmembrane region" description="Helical" evidence="1">
    <location>
        <begin position="6"/>
        <end position="27"/>
    </location>
</feature>
<evidence type="ECO:0000256" key="1">
    <source>
        <dbReference type="SAM" id="Phobius"/>
    </source>
</evidence>
<feature type="non-terminal residue" evidence="2">
    <location>
        <position position="1"/>
    </location>
</feature>
<name>A0A0F9PTJ0_9ZZZZ</name>
<organism evidence="2">
    <name type="scientific">marine sediment metagenome</name>
    <dbReference type="NCBI Taxonomy" id="412755"/>
    <lineage>
        <taxon>unclassified sequences</taxon>
        <taxon>metagenomes</taxon>
        <taxon>ecological metagenomes</taxon>
    </lineage>
</organism>
<protein>
    <submittedName>
        <fullName evidence="2">Uncharacterized protein</fullName>
    </submittedName>
</protein>
<dbReference type="EMBL" id="LAZR01002072">
    <property type="protein sequence ID" value="KKN34985.1"/>
    <property type="molecule type" value="Genomic_DNA"/>
</dbReference>
<accession>A0A0F9PTJ0</accession>
<evidence type="ECO:0000313" key="2">
    <source>
        <dbReference type="EMBL" id="KKN34985.1"/>
    </source>
</evidence>
<keyword evidence="1" id="KW-1133">Transmembrane helix</keyword>